<evidence type="ECO:0000313" key="3">
    <source>
        <dbReference type="Proteomes" id="UP001344906"/>
    </source>
</evidence>
<gene>
    <name evidence="2" type="ORF">KDH_34900</name>
</gene>
<dbReference type="Proteomes" id="UP001344906">
    <property type="component" value="Unassembled WGS sequence"/>
</dbReference>
<proteinExistence type="predicted"/>
<dbReference type="RefSeq" id="WP_338252127.1">
    <property type="nucleotide sequence ID" value="NZ_BSRI01000002.1"/>
</dbReference>
<protein>
    <recommendedName>
        <fullName evidence="4">AI-2E family transporter</fullName>
    </recommendedName>
</protein>
<keyword evidence="1" id="KW-0812">Transmembrane</keyword>
<organism evidence="2 3">
    <name type="scientific">Dictyobacter halimunensis</name>
    <dbReference type="NCBI Taxonomy" id="3026934"/>
    <lineage>
        <taxon>Bacteria</taxon>
        <taxon>Bacillati</taxon>
        <taxon>Chloroflexota</taxon>
        <taxon>Ktedonobacteria</taxon>
        <taxon>Ktedonobacterales</taxon>
        <taxon>Dictyobacteraceae</taxon>
        <taxon>Dictyobacter</taxon>
    </lineage>
</organism>
<name>A0ABQ6FV13_9CHLR</name>
<dbReference type="EMBL" id="BSRI01000002">
    <property type="protein sequence ID" value="GLV56651.1"/>
    <property type="molecule type" value="Genomic_DNA"/>
</dbReference>
<sequence>MEERDRRPSYARENYPRARFIRLILIVIVIILLCLLYFFWPYVANFF</sequence>
<evidence type="ECO:0000313" key="2">
    <source>
        <dbReference type="EMBL" id="GLV56651.1"/>
    </source>
</evidence>
<feature type="transmembrane region" description="Helical" evidence="1">
    <location>
        <begin position="20"/>
        <end position="40"/>
    </location>
</feature>
<keyword evidence="3" id="KW-1185">Reference proteome</keyword>
<evidence type="ECO:0008006" key="4">
    <source>
        <dbReference type="Google" id="ProtNLM"/>
    </source>
</evidence>
<reference evidence="2 3" key="1">
    <citation type="submission" date="2023-02" db="EMBL/GenBank/DDBJ databases">
        <title>Dictyobacter halimunensis sp. nov., a new member of the class Ktedonobacteria from forest soil in a geothermal area.</title>
        <authorList>
            <person name="Rachmania M.K."/>
            <person name="Ningsih F."/>
            <person name="Sakai Y."/>
            <person name="Yabe S."/>
            <person name="Yokota A."/>
            <person name="Sjamsuridzal W."/>
        </authorList>
    </citation>
    <scope>NUCLEOTIDE SEQUENCE [LARGE SCALE GENOMIC DNA]</scope>
    <source>
        <strain evidence="2 3">S3.2.2.5</strain>
    </source>
</reference>
<evidence type="ECO:0000256" key="1">
    <source>
        <dbReference type="SAM" id="Phobius"/>
    </source>
</evidence>
<comment type="caution">
    <text evidence="2">The sequence shown here is derived from an EMBL/GenBank/DDBJ whole genome shotgun (WGS) entry which is preliminary data.</text>
</comment>
<keyword evidence="1" id="KW-0472">Membrane</keyword>
<accession>A0ABQ6FV13</accession>
<keyword evidence="1" id="KW-1133">Transmembrane helix</keyword>